<dbReference type="InterPro" id="IPR021223">
    <property type="entry name" value="AbiGi"/>
</dbReference>
<dbReference type="Proteomes" id="UP000479132">
    <property type="component" value="Unassembled WGS sequence"/>
</dbReference>
<name>A0A6M1T1X1_9BACT</name>
<dbReference type="RefSeq" id="WP_165271287.1">
    <property type="nucleotide sequence ID" value="NZ_JAALLS010000032.1"/>
</dbReference>
<sequence length="316" mass="37144">MERLSSDYLYHFTGSFDTINKIMSNGFRHSLSKERLSFANSIQENFIVSFCDIKYSESLAHQKCYGQYALALTKDWGIKKGITPVTYIHGNSVNFSEKSRYLKNKNRFIFEQFNPFKSKSLNKIFKRYIRLSLLEKRIDEKIFNPSVEIRQDGDLKKQYNQIDQELSEYVKELEKHGLEKKFIKYVHVLGENILDLIGHLENTDWLSRSYKDQFTCPQSGETFDKVLYDEREWRSVQDASWLKIDFGAGKYEKALGNGFLPEKYNLKFEDQDIVRIVVKNEKEKAELLSKINSNSHLISSSKLKQVLTTRSEELEE</sequence>
<organism evidence="1 2">
    <name type="scientific">Fodinibius halophilus</name>
    <dbReference type="NCBI Taxonomy" id="1736908"/>
    <lineage>
        <taxon>Bacteria</taxon>
        <taxon>Pseudomonadati</taxon>
        <taxon>Balneolota</taxon>
        <taxon>Balneolia</taxon>
        <taxon>Balneolales</taxon>
        <taxon>Balneolaceae</taxon>
        <taxon>Fodinibius</taxon>
    </lineage>
</organism>
<dbReference type="AlphaFoldDB" id="A0A6M1T1X1"/>
<proteinExistence type="predicted"/>
<evidence type="ECO:0000313" key="2">
    <source>
        <dbReference type="Proteomes" id="UP000479132"/>
    </source>
</evidence>
<dbReference type="Pfam" id="PF10899">
    <property type="entry name" value="AbiGi"/>
    <property type="match status" value="1"/>
</dbReference>
<reference evidence="1 2" key="1">
    <citation type="submission" date="2020-02" db="EMBL/GenBank/DDBJ databases">
        <title>Aliifodinibius halophilus 2W32, complete genome.</title>
        <authorList>
            <person name="Li Y."/>
            <person name="Wu S."/>
        </authorList>
    </citation>
    <scope>NUCLEOTIDE SEQUENCE [LARGE SCALE GENOMIC DNA]</scope>
    <source>
        <strain evidence="1 2">2W32</strain>
    </source>
</reference>
<gene>
    <name evidence="1" type="ORF">G3569_17000</name>
</gene>
<evidence type="ECO:0000313" key="1">
    <source>
        <dbReference type="EMBL" id="NGP90058.1"/>
    </source>
</evidence>
<comment type="caution">
    <text evidence="1">The sequence shown here is derived from an EMBL/GenBank/DDBJ whole genome shotgun (WGS) entry which is preliminary data.</text>
</comment>
<accession>A0A6M1T1X1</accession>
<keyword evidence="2" id="KW-1185">Reference proteome</keyword>
<protein>
    <submittedName>
        <fullName evidence="1">Uncharacterized protein</fullName>
    </submittedName>
</protein>
<dbReference type="EMBL" id="JAALLS010000032">
    <property type="protein sequence ID" value="NGP90058.1"/>
    <property type="molecule type" value="Genomic_DNA"/>
</dbReference>